<proteinExistence type="inferred from homology"/>
<evidence type="ECO:0000256" key="3">
    <source>
        <dbReference type="ARBA" id="ARBA00022490"/>
    </source>
</evidence>
<gene>
    <name evidence="8" type="ORF">HRbin17_01833</name>
</gene>
<organism evidence="8 9">
    <name type="scientific">Candidatus Fervidibacter japonicus</name>
    <dbReference type="NCBI Taxonomy" id="2035412"/>
    <lineage>
        <taxon>Bacteria</taxon>
        <taxon>Candidatus Fervidibacterota</taxon>
        <taxon>Candidatus Fervidibacter</taxon>
    </lineage>
</organism>
<name>A0A2H5XDP2_9BACT</name>
<dbReference type="InterPro" id="IPR027417">
    <property type="entry name" value="P-loop_NTPase"/>
</dbReference>
<keyword evidence="5" id="KW-0067">ATP-binding</keyword>
<evidence type="ECO:0000256" key="1">
    <source>
        <dbReference type="ARBA" id="ARBA00004496"/>
    </source>
</evidence>
<dbReference type="GO" id="GO:0005524">
    <property type="term" value="F:ATP binding"/>
    <property type="evidence" value="ECO:0007669"/>
    <property type="project" value="UniProtKB-KW"/>
</dbReference>
<dbReference type="EMBL" id="BEHT01000024">
    <property type="protein sequence ID" value="GBC99311.1"/>
    <property type="molecule type" value="Genomic_DNA"/>
</dbReference>
<comment type="subcellular location">
    <subcellularLocation>
        <location evidence="1">Cytoplasm</location>
    </subcellularLocation>
</comment>
<feature type="domain" description="PhoH-like protein" evidence="7">
    <location>
        <begin position="116"/>
        <end position="319"/>
    </location>
</feature>
<comment type="caution">
    <text evidence="8">The sequence shown here is derived from an EMBL/GenBank/DDBJ whole genome shotgun (WGS) entry which is preliminary data.</text>
</comment>
<dbReference type="AlphaFoldDB" id="A0A2H5XDP2"/>
<dbReference type="PANTHER" id="PTHR30473:SF1">
    <property type="entry name" value="PHOH-LIKE PROTEIN"/>
    <property type="match status" value="1"/>
</dbReference>
<keyword evidence="4" id="KW-0547">Nucleotide-binding</keyword>
<dbReference type="FunFam" id="3.40.50.300:FF:000013">
    <property type="entry name" value="PhoH family ATPase"/>
    <property type="match status" value="1"/>
</dbReference>
<comment type="similarity">
    <text evidence="2">Belongs to the PhoH family.</text>
</comment>
<evidence type="ECO:0000313" key="8">
    <source>
        <dbReference type="EMBL" id="GBC99311.1"/>
    </source>
</evidence>
<evidence type="ECO:0000256" key="4">
    <source>
        <dbReference type="ARBA" id="ARBA00022741"/>
    </source>
</evidence>
<dbReference type="GO" id="GO:0005829">
    <property type="term" value="C:cytosol"/>
    <property type="evidence" value="ECO:0007669"/>
    <property type="project" value="TreeGrafter"/>
</dbReference>
<dbReference type="Pfam" id="PF02562">
    <property type="entry name" value="PhoH"/>
    <property type="match status" value="1"/>
</dbReference>
<evidence type="ECO:0000259" key="7">
    <source>
        <dbReference type="Pfam" id="PF02562"/>
    </source>
</evidence>
<protein>
    <recommendedName>
        <fullName evidence="6">PhoH-like protein</fullName>
    </recommendedName>
</protein>
<dbReference type="InterPro" id="IPR051451">
    <property type="entry name" value="PhoH2-like"/>
</dbReference>
<reference evidence="9" key="1">
    <citation type="submission" date="2017-09" db="EMBL/GenBank/DDBJ databases">
        <title>Metaegenomics of thermophilic ammonia-oxidizing enrichment culture.</title>
        <authorList>
            <person name="Kato S."/>
            <person name="Suzuki K."/>
        </authorList>
    </citation>
    <scope>NUCLEOTIDE SEQUENCE [LARGE SCALE GENOMIC DNA]</scope>
</reference>
<evidence type="ECO:0000256" key="5">
    <source>
        <dbReference type="ARBA" id="ARBA00022840"/>
    </source>
</evidence>
<evidence type="ECO:0000313" key="9">
    <source>
        <dbReference type="Proteomes" id="UP000236173"/>
    </source>
</evidence>
<sequence>MSATEQQHISIVVPVSNATLLHRVLGVRDEYLRLLQRELGVRLVAREGGLEVHGPAVQAERAAEVLRQMLAAVDKGSTLSAADVRYLLNLARRGQIAEAEDLFTETIVVTERGKRVAPKTLGQARYVDAMKRHDLVFAIGPAGTGKTFLAVAMAVAALKQRQVARIILARPAVEAGEKLGFLPGDIYEKVDPYMRPLYDALYELLDYDKVQRLIERRTVEVIPLAYMRGRTFNDAFIVLDEAQNTTPLQMKMFLTRMGFGAKIVVTGDITQIDLPKGVTSGLVEVQRVLKDVDGVAFVYLTEQDVVRHPLVQRIIQAYEQWERQRRTPHRNDRGEGDDEQ</sequence>
<evidence type="ECO:0000256" key="6">
    <source>
        <dbReference type="ARBA" id="ARBA00039970"/>
    </source>
</evidence>
<dbReference type="InterPro" id="IPR003714">
    <property type="entry name" value="PhoH"/>
</dbReference>
<evidence type="ECO:0000256" key="2">
    <source>
        <dbReference type="ARBA" id="ARBA00010393"/>
    </source>
</evidence>
<keyword evidence="3" id="KW-0963">Cytoplasm</keyword>
<accession>A0A2H5XDP2</accession>
<dbReference type="Gene3D" id="3.40.50.300">
    <property type="entry name" value="P-loop containing nucleotide triphosphate hydrolases"/>
    <property type="match status" value="1"/>
</dbReference>
<dbReference type="SUPFAM" id="SSF52540">
    <property type="entry name" value="P-loop containing nucleoside triphosphate hydrolases"/>
    <property type="match status" value="1"/>
</dbReference>
<dbReference type="Proteomes" id="UP000236173">
    <property type="component" value="Unassembled WGS sequence"/>
</dbReference>
<dbReference type="PANTHER" id="PTHR30473">
    <property type="entry name" value="PROTEIN PHOH"/>
    <property type="match status" value="1"/>
</dbReference>